<evidence type="ECO:0000256" key="1">
    <source>
        <dbReference type="ARBA" id="ARBA00008324"/>
    </source>
</evidence>
<dbReference type="EMBL" id="QVTD01000003">
    <property type="protein sequence ID" value="RFU66011.1"/>
    <property type="molecule type" value="Genomic_DNA"/>
</dbReference>
<organism evidence="4 5">
    <name type="scientific">Peribacillus glennii</name>
    <dbReference type="NCBI Taxonomy" id="2303991"/>
    <lineage>
        <taxon>Bacteria</taxon>
        <taxon>Bacillati</taxon>
        <taxon>Bacillota</taxon>
        <taxon>Bacilli</taxon>
        <taxon>Bacillales</taxon>
        <taxon>Bacillaceae</taxon>
        <taxon>Peribacillus</taxon>
    </lineage>
</organism>
<dbReference type="InterPro" id="IPR029069">
    <property type="entry name" value="HotDog_dom_sf"/>
</dbReference>
<gene>
    <name evidence="4" type="ORF">D0466_02265</name>
</gene>
<protein>
    <submittedName>
        <fullName evidence="4">PaaI family thioesterase</fullName>
    </submittedName>
</protein>
<dbReference type="InterPro" id="IPR039298">
    <property type="entry name" value="ACOT13"/>
</dbReference>
<dbReference type="Gene3D" id="3.10.129.10">
    <property type="entry name" value="Hotdog Thioesterase"/>
    <property type="match status" value="1"/>
</dbReference>
<dbReference type="PANTHER" id="PTHR21660">
    <property type="entry name" value="THIOESTERASE SUPERFAMILY MEMBER-RELATED"/>
    <property type="match status" value="1"/>
</dbReference>
<reference evidence="4 5" key="1">
    <citation type="submission" date="2018-08" db="EMBL/GenBank/DDBJ databases">
        <title>Bacillus chawlae sp. nov., Bacillus glennii sp. nov., and Bacillus saganii sp. nov. Isolated from the Vehicle Assembly Building at Kennedy Space Center where the Viking Spacecraft were Assembled.</title>
        <authorList>
            <person name="Seuylemezian A."/>
            <person name="Vaishampayan P."/>
        </authorList>
    </citation>
    <scope>NUCLEOTIDE SEQUENCE [LARGE SCALE GENOMIC DNA]</scope>
    <source>
        <strain evidence="4 5">V44-8</strain>
    </source>
</reference>
<keyword evidence="5" id="KW-1185">Reference proteome</keyword>
<evidence type="ECO:0000313" key="4">
    <source>
        <dbReference type="EMBL" id="RFU66011.1"/>
    </source>
</evidence>
<proteinExistence type="inferred from homology"/>
<dbReference type="CDD" id="cd03443">
    <property type="entry name" value="PaaI_thioesterase"/>
    <property type="match status" value="1"/>
</dbReference>
<sequence length="135" mass="14823">MLKEDINLVKDSFLNSPFYNHLGLEIIQFQDNNVKIKLAVKENLLNANGTLHGGVLASMLDFIQGMLLRSVTKTKCVTISLNTHFLASVTEGDVFAEAKILQLGYKIATLEGQITDSGNKLLAKGIGTFKILRES</sequence>
<dbReference type="AlphaFoldDB" id="A0A372LIA1"/>
<dbReference type="SUPFAM" id="SSF54637">
    <property type="entry name" value="Thioesterase/thiol ester dehydrase-isomerase"/>
    <property type="match status" value="1"/>
</dbReference>
<dbReference type="Proteomes" id="UP000262939">
    <property type="component" value="Unassembled WGS sequence"/>
</dbReference>
<keyword evidence="2" id="KW-0378">Hydrolase</keyword>
<evidence type="ECO:0000313" key="5">
    <source>
        <dbReference type="Proteomes" id="UP000262939"/>
    </source>
</evidence>
<dbReference type="GO" id="GO:0047617">
    <property type="term" value="F:fatty acyl-CoA hydrolase activity"/>
    <property type="evidence" value="ECO:0007669"/>
    <property type="project" value="InterPro"/>
</dbReference>
<comment type="similarity">
    <text evidence="1">Belongs to the thioesterase PaaI family.</text>
</comment>
<dbReference type="Pfam" id="PF03061">
    <property type="entry name" value="4HBT"/>
    <property type="match status" value="1"/>
</dbReference>
<dbReference type="PANTHER" id="PTHR21660:SF1">
    <property type="entry name" value="ACYL-COENZYME A THIOESTERASE 13"/>
    <property type="match status" value="1"/>
</dbReference>
<accession>A0A372LIA1</accession>
<dbReference type="OrthoDB" id="337200at2"/>
<dbReference type="NCBIfam" id="TIGR00369">
    <property type="entry name" value="unchar_dom_1"/>
    <property type="match status" value="1"/>
</dbReference>
<evidence type="ECO:0000256" key="2">
    <source>
        <dbReference type="ARBA" id="ARBA00022801"/>
    </source>
</evidence>
<name>A0A372LIA1_9BACI</name>
<dbReference type="InterPro" id="IPR006683">
    <property type="entry name" value="Thioestr_dom"/>
</dbReference>
<dbReference type="InterPro" id="IPR003736">
    <property type="entry name" value="PAAI_dom"/>
</dbReference>
<comment type="caution">
    <text evidence="4">The sequence shown here is derived from an EMBL/GenBank/DDBJ whole genome shotgun (WGS) entry which is preliminary data.</text>
</comment>
<evidence type="ECO:0000259" key="3">
    <source>
        <dbReference type="Pfam" id="PF03061"/>
    </source>
</evidence>
<feature type="domain" description="Thioesterase" evidence="3">
    <location>
        <begin position="48"/>
        <end position="122"/>
    </location>
</feature>